<evidence type="ECO:0000313" key="1">
    <source>
        <dbReference type="EMBL" id="MEU2269766.1"/>
    </source>
</evidence>
<gene>
    <name evidence="1" type="ORF">ABZ568_25855</name>
</gene>
<accession>A0ABV2Y0H2</accession>
<dbReference type="Proteomes" id="UP001550603">
    <property type="component" value="Unassembled WGS sequence"/>
</dbReference>
<dbReference type="EMBL" id="JBEYBN010000041">
    <property type="protein sequence ID" value="MEU2269766.1"/>
    <property type="molecule type" value="Genomic_DNA"/>
</dbReference>
<dbReference type="InterPro" id="IPR045775">
    <property type="entry name" value="DUF6207"/>
</dbReference>
<keyword evidence="2" id="KW-1185">Reference proteome</keyword>
<organism evidence="1 2">
    <name type="scientific">Streptomyces olindensis</name>
    <dbReference type="NCBI Taxonomy" id="358823"/>
    <lineage>
        <taxon>Bacteria</taxon>
        <taxon>Bacillati</taxon>
        <taxon>Actinomycetota</taxon>
        <taxon>Actinomycetes</taxon>
        <taxon>Kitasatosporales</taxon>
        <taxon>Streptomycetaceae</taxon>
        <taxon>Streptomyces</taxon>
    </lineage>
</organism>
<sequence>MNPEPAENPGVYERVLTDVEPIQEAHVAEPGQGVIEVSGLDDDTVFAVQKAIARTWATAISESTFRDPGQPGVRLRLYAGLRQAVAQTSSPHEVLAPGTR</sequence>
<reference evidence="1 2" key="1">
    <citation type="submission" date="2024-06" db="EMBL/GenBank/DDBJ databases">
        <title>The Natural Products Discovery Center: Release of the First 8490 Sequenced Strains for Exploring Actinobacteria Biosynthetic Diversity.</title>
        <authorList>
            <person name="Kalkreuter E."/>
            <person name="Kautsar S.A."/>
            <person name="Yang D."/>
            <person name="Bader C.D."/>
            <person name="Teijaro C.N."/>
            <person name="Fluegel L."/>
            <person name="Davis C.M."/>
            <person name="Simpson J.R."/>
            <person name="Lauterbach L."/>
            <person name="Steele A.D."/>
            <person name="Gui C."/>
            <person name="Meng S."/>
            <person name="Li G."/>
            <person name="Viehrig K."/>
            <person name="Ye F."/>
            <person name="Su P."/>
            <person name="Kiefer A.F."/>
            <person name="Nichols A."/>
            <person name="Cepeda A.J."/>
            <person name="Yan W."/>
            <person name="Fan B."/>
            <person name="Jiang Y."/>
            <person name="Adhikari A."/>
            <person name="Zheng C.-J."/>
            <person name="Schuster L."/>
            <person name="Cowan T.M."/>
            <person name="Smanski M.J."/>
            <person name="Chevrette M.G."/>
            <person name="De Carvalho L.P.S."/>
            <person name="Shen B."/>
        </authorList>
    </citation>
    <scope>NUCLEOTIDE SEQUENCE [LARGE SCALE GENOMIC DNA]</scope>
    <source>
        <strain evidence="1 2">NPDC019583</strain>
    </source>
</reference>
<name>A0ABV2Y0H2_9ACTN</name>
<comment type="caution">
    <text evidence="1">The sequence shown here is derived from an EMBL/GenBank/DDBJ whole genome shotgun (WGS) entry which is preliminary data.</text>
</comment>
<dbReference type="Pfam" id="PF19711">
    <property type="entry name" value="DUF6207"/>
    <property type="match status" value="1"/>
</dbReference>
<proteinExistence type="predicted"/>
<evidence type="ECO:0000313" key="2">
    <source>
        <dbReference type="Proteomes" id="UP001550603"/>
    </source>
</evidence>
<dbReference type="RefSeq" id="WP_359791169.1">
    <property type="nucleotide sequence ID" value="NZ_JBEYBN010000041.1"/>
</dbReference>
<protein>
    <submittedName>
        <fullName evidence="1">DUF6207 family protein</fullName>
    </submittedName>
</protein>